<dbReference type="EMBL" id="JBIMZQ010000031">
    <property type="protein sequence ID" value="KAL3662654.1"/>
    <property type="molecule type" value="Genomic_DNA"/>
</dbReference>
<keyword evidence="1" id="KW-0472">Membrane</keyword>
<evidence type="ECO:0000256" key="1">
    <source>
        <dbReference type="SAM" id="Phobius"/>
    </source>
</evidence>
<organism evidence="2 3">
    <name type="scientific">Phytophthora oleae</name>
    <dbReference type="NCBI Taxonomy" id="2107226"/>
    <lineage>
        <taxon>Eukaryota</taxon>
        <taxon>Sar</taxon>
        <taxon>Stramenopiles</taxon>
        <taxon>Oomycota</taxon>
        <taxon>Peronosporomycetes</taxon>
        <taxon>Peronosporales</taxon>
        <taxon>Peronosporaceae</taxon>
        <taxon>Phytophthora</taxon>
    </lineage>
</organism>
<keyword evidence="1" id="KW-0812">Transmembrane</keyword>
<evidence type="ECO:0008006" key="4">
    <source>
        <dbReference type="Google" id="ProtNLM"/>
    </source>
</evidence>
<gene>
    <name evidence="2" type="ORF">V7S43_012499</name>
</gene>
<name>A0ABD3F8M0_9STRA</name>
<keyword evidence="3" id="KW-1185">Reference proteome</keyword>
<proteinExistence type="predicted"/>
<dbReference type="Proteomes" id="UP001632037">
    <property type="component" value="Unassembled WGS sequence"/>
</dbReference>
<keyword evidence="1" id="KW-1133">Transmembrane helix</keyword>
<evidence type="ECO:0000313" key="3">
    <source>
        <dbReference type="Proteomes" id="UP001632037"/>
    </source>
</evidence>
<sequence length="174" mass="19818">MVVLALVIAFLVIEFGVAVVAAAFGIFLAVLFVMTFLAFCVASRALVRSVFMIPVVALRLELNILSTAFGYAFRGFRPLYPQWTLTFEITCKMMRFMFEEYGEVIAFENAALLREPFAMHGKLILKSNCRKHNTRPEQIHANGMNHMWMRDPEKKQHRVVVIHYHGGGFAMSDP</sequence>
<accession>A0ABD3F8M0</accession>
<reference evidence="2 3" key="1">
    <citation type="submission" date="2024-09" db="EMBL/GenBank/DDBJ databases">
        <title>Genome sequencing and assembly of Phytophthora oleae, isolate VK10A, causative agent of rot of olive drupes.</title>
        <authorList>
            <person name="Conti Taguali S."/>
            <person name="Riolo M."/>
            <person name="La Spada F."/>
            <person name="Cacciola S.O."/>
            <person name="Dionisio G."/>
        </authorList>
    </citation>
    <scope>NUCLEOTIDE SEQUENCE [LARGE SCALE GENOMIC DNA]</scope>
    <source>
        <strain evidence="2 3">VK10A</strain>
    </source>
</reference>
<comment type="caution">
    <text evidence="2">The sequence shown here is derived from an EMBL/GenBank/DDBJ whole genome shotgun (WGS) entry which is preliminary data.</text>
</comment>
<protein>
    <recommendedName>
        <fullName evidence="4">Alpha/beta hydrolase fold-3 domain-containing protein</fullName>
    </recommendedName>
</protein>
<dbReference type="AlphaFoldDB" id="A0ABD3F8M0"/>
<feature type="transmembrane region" description="Helical" evidence="1">
    <location>
        <begin position="6"/>
        <end position="39"/>
    </location>
</feature>
<feature type="transmembrane region" description="Helical" evidence="1">
    <location>
        <begin position="51"/>
        <end position="73"/>
    </location>
</feature>
<evidence type="ECO:0000313" key="2">
    <source>
        <dbReference type="EMBL" id="KAL3662654.1"/>
    </source>
</evidence>